<evidence type="ECO:0000256" key="1">
    <source>
        <dbReference type="SAM" id="Phobius"/>
    </source>
</evidence>
<accession>A0ABD1GPK6</accession>
<proteinExistence type="predicted"/>
<protein>
    <submittedName>
        <fullName evidence="2">Aspartic proteinase nepenthesin-1-like</fullName>
    </submittedName>
</protein>
<dbReference type="AlphaFoldDB" id="A0ABD1GPK6"/>
<evidence type="ECO:0000313" key="3">
    <source>
        <dbReference type="Proteomes" id="UP001567538"/>
    </source>
</evidence>
<dbReference type="Proteomes" id="UP001567538">
    <property type="component" value="Unassembled WGS sequence"/>
</dbReference>
<evidence type="ECO:0000313" key="2">
    <source>
        <dbReference type="EMBL" id="KAL1546058.1"/>
    </source>
</evidence>
<reference evidence="2 3" key="1">
    <citation type="submission" date="2024-06" db="EMBL/GenBank/DDBJ databases">
        <title>A chromosome level genome sequence of Diviner's sage (Salvia divinorum).</title>
        <authorList>
            <person name="Ford S.A."/>
            <person name="Ro D.-K."/>
            <person name="Ness R.W."/>
            <person name="Phillips M.A."/>
        </authorList>
    </citation>
    <scope>NUCLEOTIDE SEQUENCE [LARGE SCALE GENOMIC DNA]</scope>
    <source>
        <strain evidence="2">SAF-2024a</strain>
        <tissue evidence="2">Leaf</tissue>
    </source>
</reference>
<keyword evidence="1" id="KW-0472">Membrane</keyword>
<keyword evidence="3" id="KW-1185">Reference proteome</keyword>
<feature type="transmembrane region" description="Helical" evidence="1">
    <location>
        <begin position="48"/>
        <end position="69"/>
    </location>
</feature>
<keyword evidence="1" id="KW-0812">Transmembrane</keyword>
<name>A0ABD1GPK6_SALDI</name>
<organism evidence="2 3">
    <name type="scientific">Salvia divinorum</name>
    <name type="common">Maria pastora</name>
    <name type="synonym">Diviner's sage</name>
    <dbReference type="NCBI Taxonomy" id="28513"/>
    <lineage>
        <taxon>Eukaryota</taxon>
        <taxon>Viridiplantae</taxon>
        <taxon>Streptophyta</taxon>
        <taxon>Embryophyta</taxon>
        <taxon>Tracheophyta</taxon>
        <taxon>Spermatophyta</taxon>
        <taxon>Magnoliopsida</taxon>
        <taxon>eudicotyledons</taxon>
        <taxon>Gunneridae</taxon>
        <taxon>Pentapetalae</taxon>
        <taxon>asterids</taxon>
        <taxon>lamiids</taxon>
        <taxon>Lamiales</taxon>
        <taxon>Lamiaceae</taxon>
        <taxon>Nepetoideae</taxon>
        <taxon>Mentheae</taxon>
        <taxon>Salviinae</taxon>
        <taxon>Salvia</taxon>
        <taxon>Salvia subgen. Calosphace</taxon>
    </lineage>
</organism>
<keyword evidence="1" id="KW-1133">Transmembrane helix</keyword>
<dbReference type="EMBL" id="JBEAFC010000008">
    <property type="protein sequence ID" value="KAL1546058.1"/>
    <property type="molecule type" value="Genomic_DNA"/>
</dbReference>
<gene>
    <name evidence="2" type="ORF">AAHA92_22711</name>
</gene>
<comment type="caution">
    <text evidence="2">The sequence shown here is derived from an EMBL/GenBank/DDBJ whole genome shotgun (WGS) entry which is preliminary data.</text>
</comment>
<sequence length="76" mass="8381">MLKLKIVSRLSGNELHLPDSFGSYKLSEWSMEPRPPQIEVAWWQQHHLALVIPSVAVVVIGICGGGTAFPSRPLTC</sequence>